<comment type="function">
    <text evidence="9 10">Catalyzes hydrolysis of the D-alanyl-D-alanine dipeptide.</text>
</comment>
<evidence type="ECO:0000256" key="6">
    <source>
        <dbReference type="ARBA" id="ARBA00022997"/>
    </source>
</evidence>
<evidence type="ECO:0000256" key="1">
    <source>
        <dbReference type="ARBA" id="ARBA00001362"/>
    </source>
</evidence>
<keyword evidence="4 9" id="KW-0378">Hydrolase</keyword>
<protein>
    <recommendedName>
        <fullName evidence="9 10">D-alanyl-D-alanine dipeptidase</fullName>
        <shortName evidence="9 10">D-Ala-D-Ala dipeptidase</shortName>
        <ecNumber evidence="9 10">3.4.13.22</ecNumber>
    </recommendedName>
</protein>
<gene>
    <name evidence="12" type="ORF">SAMN05421505_10298</name>
</gene>
<evidence type="ECO:0000256" key="8">
    <source>
        <dbReference type="ARBA" id="ARBA00023316"/>
    </source>
</evidence>
<evidence type="ECO:0000313" key="12">
    <source>
        <dbReference type="EMBL" id="SDG15820.1"/>
    </source>
</evidence>
<evidence type="ECO:0000256" key="7">
    <source>
        <dbReference type="ARBA" id="ARBA00023049"/>
    </source>
</evidence>
<feature type="site" description="Transition state stabilizer" evidence="9">
    <location>
        <position position="107"/>
    </location>
</feature>
<dbReference type="HAMAP" id="MF_01924">
    <property type="entry name" value="A_A_dipeptidase"/>
    <property type="match status" value="1"/>
</dbReference>
<dbReference type="EC" id="3.4.13.22" evidence="9 10"/>
<comment type="catalytic activity">
    <reaction evidence="1 9 10">
        <text>D-alanyl-D-alanine + H2O = 2 D-alanine</text>
        <dbReference type="Rhea" id="RHEA:20661"/>
        <dbReference type="ChEBI" id="CHEBI:15377"/>
        <dbReference type="ChEBI" id="CHEBI:57416"/>
        <dbReference type="ChEBI" id="CHEBI:57822"/>
        <dbReference type="EC" id="3.4.13.22"/>
    </reaction>
</comment>
<dbReference type="GO" id="GO:0071555">
    <property type="term" value="P:cell wall organization"/>
    <property type="evidence" value="ECO:0007669"/>
    <property type="project" value="UniProtKB-KW"/>
</dbReference>
<organism evidence="12 13">
    <name type="scientific">Sinosporangium album</name>
    <dbReference type="NCBI Taxonomy" id="504805"/>
    <lineage>
        <taxon>Bacteria</taxon>
        <taxon>Bacillati</taxon>
        <taxon>Actinomycetota</taxon>
        <taxon>Actinomycetes</taxon>
        <taxon>Streptosporangiales</taxon>
        <taxon>Streptosporangiaceae</taxon>
        <taxon>Sinosporangium</taxon>
    </lineage>
</organism>
<keyword evidence="5 9" id="KW-0862">Zinc</keyword>
<keyword evidence="3 9" id="KW-0479">Metal-binding</keyword>
<evidence type="ECO:0000256" key="9">
    <source>
        <dbReference type="HAMAP-Rule" id="MF_01924"/>
    </source>
</evidence>
<dbReference type="InterPro" id="IPR000755">
    <property type="entry name" value="A_A_dipeptidase"/>
</dbReference>
<feature type="active site" description="Proton donor/acceptor" evidence="9">
    <location>
        <position position="219"/>
    </location>
</feature>
<evidence type="ECO:0000256" key="11">
    <source>
        <dbReference type="SAM" id="MobiDB-lite"/>
    </source>
</evidence>
<evidence type="ECO:0000313" key="13">
    <source>
        <dbReference type="Proteomes" id="UP000198923"/>
    </source>
</evidence>
<dbReference type="Proteomes" id="UP000198923">
    <property type="component" value="Unassembled WGS sequence"/>
</dbReference>
<keyword evidence="7 9" id="KW-0482">Metalloprotease</keyword>
<dbReference type="EMBL" id="FNCN01000002">
    <property type="protein sequence ID" value="SDG15820.1"/>
    <property type="molecule type" value="Genomic_DNA"/>
</dbReference>
<dbReference type="Pfam" id="PF01427">
    <property type="entry name" value="Peptidase_M15"/>
    <property type="match status" value="1"/>
</dbReference>
<dbReference type="PANTHER" id="PTHR43126:SF2">
    <property type="entry name" value="D-ALANYL-D-ALANINE DIPEPTIDASE"/>
    <property type="match status" value="1"/>
</dbReference>
<dbReference type="STRING" id="504805.SAMN05421505_10298"/>
<dbReference type="AlphaFoldDB" id="A0A1G7S176"/>
<feature type="region of interest" description="Disordered" evidence="11">
    <location>
        <begin position="1"/>
        <end position="22"/>
    </location>
</feature>
<evidence type="ECO:0000256" key="2">
    <source>
        <dbReference type="ARBA" id="ARBA00022670"/>
    </source>
</evidence>
<dbReference type="InterPro" id="IPR009045">
    <property type="entry name" value="Zn_M74/Hedgehog-like"/>
</dbReference>
<keyword evidence="8 10" id="KW-0961">Cell wall biogenesis/degradation</keyword>
<feature type="binding site" evidence="9">
    <location>
        <position position="151"/>
    </location>
    <ligand>
        <name>Zn(2+)</name>
        <dbReference type="ChEBI" id="CHEBI:29105"/>
        <note>catalytic</note>
    </ligand>
</feature>
<feature type="binding site" evidence="9">
    <location>
        <position position="222"/>
    </location>
    <ligand>
        <name>Zn(2+)</name>
        <dbReference type="ChEBI" id="CHEBI:29105"/>
        <note>catalytic</note>
    </ligand>
</feature>
<feature type="binding site" evidence="9">
    <location>
        <position position="158"/>
    </location>
    <ligand>
        <name>Zn(2+)</name>
        <dbReference type="ChEBI" id="CHEBI:29105"/>
        <note>catalytic</note>
    </ligand>
</feature>
<keyword evidence="13" id="KW-1185">Reference proteome</keyword>
<keyword evidence="6 9" id="KW-0224">Dipeptidase</keyword>
<dbReference type="GO" id="GO:0160237">
    <property type="term" value="F:D-Ala-D-Ala dipeptidase activity"/>
    <property type="evidence" value="ECO:0007669"/>
    <property type="project" value="UniProtKB-EC"/>
</dbReference>
<proteinExistence type="inferred from homology"/>
<dbReference type="Gene3D" id="3.30.1380.10">
    <property type="match status" value="1"/>
</dbReference>
<dbReference type="CDD" id="cd14843">
    <property type="entry name" value="D-Ala-D-Ala_dipeptidase_like"/>
    <property type="match status" value="1"/>
</dbReference>
<reference evidence="12 13" key="1">
    <citation type="submission" date="2016-10" db="EMBL/GenBank/DDBJ databases">
        <authorList>
            <person name="de Groot N.N."/>
        </authorList>
    </citation>
    <scope>NUCLEOTIDE SEQUENCE [LARGE SCALE GENOMIC DNA]</scope>
    <source>
        <strain evidence="12 13">CPCC 201354</strain>
    </source>
</reference>
<dbReference type="PANTHER" id="PTHR43126">
    <property type="entry name" value="D-ALANYL-D-ALANINE DIPEPTIDASE"/>
    <property type="match status" value="1"/>
</dbReference>
<accession>A0A1G7S176</accession>
<dbReference type="GO" id="GO:0008270">
    <property type="term" value="F:zinc ion binding"/>
    <property type="evidence" value="ECO:0007669"/>
    <property type="project" value="UniProtKB-UniRule"/>
</dbReference>
<dbReference type="SUPFAM" id="SSF55166">
    <property type="entry name" value="Hedgehog/DD-peptidase"/>
    <property type="match status" value="1"/>
</dbReference>
<evidence type="ECO:0000256" key="10">
    <source>
        <dbReference type="PIRNR" id="PIRNR026671"/>
    </source>
</evidence>
<keyword evidence="2 9" id="KW-0645">Protease</keyword>
<evidence type="ECO:0000256" key="4">
    <source>
        <dbReference type="ARBA" id="ARBA00022801"/>
    </source>
</evidence>
<dbReference type="PIRSF" id="PIRSF026671">
    <property type="entry name" value="AA_dipeptidase"/>
    <property type="match status" value="1"/>
</dbReference>
<evidence type="ECO:0000256" key="5">
    <source>
        <dbReference type="ARBA" id="ARBA00022833"/>
    </source>
</evidence>
<sequence>MLEPVSVATPHEAPSGAPDRLPGRMPVGQLLLMHEVVLISDPRVTSIPVDESGEPLGDARGRLRLSKRLADPEGAYAHLREGLLARLEAAEGLLPAGHHLLIVEGYRPPALQRRYFDEYADELRRTFPDMSADEIWAAASRYVSPIEVAPHTAGAAVDLMLCDAEGVELDMGTEINANPEQSAGACYTAAANITPQARHHRDTLAAALTEVGLVNYPTEWWHWSYGDRYWAMATGAAAAVYGPRNP</sequence>
<dbReference type="GO" id="GO:0006508">
    <property type="term" value="P:proteolysis"/>
    <property type="evidence" value="ECO:0007669"/>
    <property type="project" value="UniProtKB-KW"/>
</dbReference>
<comment type="cofactor">
    <cofactor evidence="9">
        <name>Zn(2+)</name>
        <dbReference type="ChEBI" id="CHEBI:29105"/>
    </cofactor>
    <text evidence="9">Binds 1 zinc ion per subunit.</text>
</comment>
<name>A0A1G7S176_9ACTN</name>
<comment type="similarity">
    <text evidence="9 10">Belongs to the peptidase M15D family.</text>
</comment>
<dbReference type="GO" id="GO:0008237">
    <property type="term" value="F:metallopeptidase activity"/>
    <property type="evidence" value="ECO:0007669"/>
    <property type="project" value="UniProtKB-KW"/>
</dbReference>
<evidence type="ECO:0000256" key="3">
    <source>
        <dbReference type="ARBA" id="ARBA00022723"/>
    </source>
</evidence>